<accession>A0A4Q2ELA9</accession>
<feature type="domain" description="LytR/CpsA/Psr regulator C-terminal" evidence="2">
    <location>
        <begin position="95"/>
        <end position="177"/>
    </location>
</feature>
<evidence type="ECO:0000313" key="4">
    <source>
        <dbReference type="Proteomes" id="UP000290624"/>
    </source>
</evidence>
<organism evidence="3 4">
    <name type="scientific">Propioniciclava flava</name>
    <dbReference type="NCBI Taxonomy" id="2072026"/>
    <lineage>
        <taxon>Bacteria</taxon>
        <taxon>Bacillati</taxon>
        <taxon>Actinomycetota</taxon>
        <taxon>Actinomycetes</taxon>
        <taxon>Propionibacteriales</taxon>
        <taxon>Propionibacteriaceae</taxon>
        <taxon>Propioniciclava</taxon>
    </lineage>
</organism>
<gene>
    <name evidence="3" type="ORF">C1706_05165</name>
</gene>
<dbReference type="AlphaFoldDB" id="A0A4Q2ELA9"/>
<dbReference type="Proteomes" id="UP000290624">
    <property type="component" value="Unassembled WGS sequence"/>
</dbReference>
<dbReference type="InterPro" id="IPR027381">
    <property type="entry name" value="LytR/CpsA/Psr_C"/>
</dbReference>
<keyword evidence="1" id="KW-0812">Transmembrane</keyword>
<dbReference type="OrthoDB" id="3727388at2"/>
<feature type="transmembrane region" description="Helical" evidence="1">
    <location>
        <begin position="49"/>
        <end position="69"/>
    </location>
</feature>
<evidence type="ECO:0000259" key="2">
    <source>
        <dbReference type="Pfam" id="PF13399"/>
    </source>
</evidence>
<keyword evidence="1" id="KW-0472">Membrane</keyword>
<proteinExistence type="predicted"/>
<reference evidence="3 4" key="1">
    <citation type="submission" date="2018-01" db="EMBL/GenBank/DDBJ databases">
        <title>Lactibacter flavus gen. nov., sp. nov., a novel bacterium of the family Propionibacteriaceae isolated from raw milk and dairy products.</title>
        <authorList>
            <person name="Wenning M."/>
            <person name="Breitenwieser F."/>
            <person name="Huptas C."/>
            <person name="von Neubeck M."/>
            <person name="Busse H.-J."/>
            <person name="Scherer S."/>
        </authorList>
    </citation>
    <scope>NUCLEOTIDE SEQUENCE [LARGE SCALE GENOMIC DNA]</scope>
    <source>
        <strain evidence="3 4">VG341</strain>
    </source>
</reference>
<dbReference type="Pfam" id="PF13399">
    <property type="entry name" value="LytR_C"/>
    <property type="match status" value="1"/>
</dbReference>
<keyword evidence="4" id="KW-1185">Reference proteome</keyword>
<comment type="caution">
    <text evidence="3">The sequence shown here is derived from an EMBL/GenBank/DDBJ whole genome shotgun (WGS) entry which is preliminary data.</text>
</comment>
<dbReference type="EMBL" id="PPCV01000003">
    <property type="protein sequence ID" value="RXW32795.1"/>
    <property type="molecule type" value="Genomic_DNA"/>
</dbReference>
<sequence length="209" mass="22774">MTCVASLMSDRLAARCATESTQRSRLAAQRWERQGMDTNQVVRTFKTPVTLVLLLALVLIAANWGWAAVREPVPPRPPEPCVVQQIGPTLTPEHVYVQVFNGSATNGLAKRLGSILSADGFKVVRRVNADRNDYPRSLVVGHSEDSPEVVLVRKSLTNVDFKADGRIDRTVDVIIGNEQPSAVEQPNLSVPLPDGTACIPQIKTVDIGE</sequence>
<evidence type="ECO:0000313" key="3">
    <source>
        <dbReference type="EMBL" id="RXW32795.1"/>
    </source>
</evidence>
<evidence type="ECO:0000256" key="1">
    <source>
        <dbReference type="SAM" id="Phobius"/>
    </source>
</evidence>
<protein>
    <recommendedName>
        <fullName evidence="2">LytR/CpsA/Psr regulator C-terminal domain-containing protein</fullName>
    </recommendedName>
</protein>
<dbReference type="Gene3D" id="3.30.70.2390">
    <property type="match status" value="1"/>
</dbReference>
<name>A0A4Q2ELA9_9ACTN</name>
<keyword evidence="1" id="KW-1133">Transmembrane helix</keyword>